<dbReference type="EMBL" id="VEPZ02001044">
    <property type="protein sequence ID" value="KAE8698618.1"/>
    <property type="molecule type" value="Genomic_DNA"/>
</dbReference>
<keyword evidence="3" id="KW-0539">Nucleus</keyword>
<dbReference type="InterPro" id="IPR004827">
    <property type="entry name" value="bZIP"/>
</dbReference>
<dbReference type="GO" id="GO:0045893">
    <property type="term" value="P:positive regulation of DNA-templated transcription"/>
    <property type="evidence" value="ECO:0007669"/>
    <property type="project" value="InterPro"/>
</dbReference>
<evidence type="ECO:0000313" key="7">
    <source>
        <dbReference type="Proteomes" id="UP000436088"/>
    </source>
</evidence>
<dbReference type="GO" id="GO:0003677">
    <property type="term" value="F:DNA binding"/>
    <property type="evidence" value="ECO:0007669"/>
    <property type="project" value="UniProtKB-KW"/>
</dbReference>
<dbReference type="PROSITE" id="PS50217">
    <property type="entry name" value="BZIP"/>
    <property type="match status" value="1"/>
</dbReference>
<evidence type="ECO:0000256" key="4">
    <source>
        <dbReference type="SAM" id="MobiDB-lite"/>
    </source>
</evidence>
<dbReference type="SMART" id="SM00338">
    <property type="entry name" value="BRLZ"/>
    <property type="match status" value="1"/>
</dbReference>
<feature type="compositionally biased region" description="Low complexity" evidence="4">
    <location>
        <begin position="221"/>
        <end position="235"/>
    </location>
</feature>
<reference evidence="6" key="1">
    <citation type="submission" date="2019-09" db="EMBL/GenBank/DDBJ databases">
        <title>Draft genome information of white flower Hibiscus syriacus.</title>
        <authorList>
            <person name="Kim Y.-M."/>
        </authorList>
    </citation>
    <scope>NUCLEOTIDE SEQUENCE [LARGE SCALE GENOMIC DNA]</scope>
    <source>
        <strain evidence="6">YM2019G1</strain>
    </source>
</reference>
<dbReference type="CDD" id="cd14707">
    <property type="entry name" value="bZIP_plant_BZIP46"/>
    <property type="match status" value="1"/>
</dbReference>
<dbReference type="PANTHER" id="PTHR22952">
    <property type="entry name" value="CAMP-RESPONSE ELEMENT BINDING PROTEIN-RELATED"/>
    <property type="match status" value="1"/>
</dbReference>
<dbReference type="PANTHER" id="PTHR22952:SF463">
    <property type="entry name" value="ABSCISIC ACID-INSENSITIVE 5-LIKE PROTEIN 7"/>
    <property type="match status" value="1"/>
</dbReference>
<comment type="caution">
    <text evidence="6">The sequence shown here is derived from an EMBL/GenBank/DDBJ whole genome shotgun (WGS) entry which is preliminary data.</text>
</comment>
<dbReference type="GO" id="GO:0005634">
    <property type="term" value="C:nucleus"/>
    <property type="evidence" value="ECO:0007669"/>
    <property type="project" value="UniProtKB-SubCell"/>
</dbReference>
<evidence type="ECO:0000256" key="2">
    <source>
        <dbReference type="ARBA" id="ARBA00023125"/>
    </source>
</evidence>
<evidence type="ECO:0000259" key="5">
    <source>
        <dbReference type="PROSITE" id="PS50217"/>
    </source>
</evidence>
<dbReference type="Proteomes" id="UP000436088">
    <property type="component" value="Unassembled WGS sequence"/>
</dbReference>
<dbReference type="FunFam" id="1.20.5.170:FF:000036">
    <property type="entry name" value="ABSCISIC ACID-INSENSITIVE 5-like protein 2"/>
    <property type="match status" value="1"/>
</dbReference>
<dbReference type="InterPro" id="IPR043452">
    <property type="entry name" value="BZIP46-like"/>
</dbReference>
<dbReference type="Gene3D" id="1.20.5.170">
    <property type="match status" value="1"/>
</dbReference>
<dbReference type="AlphaFoldDB" id="A0A6A3A352"/>
<keyword evidence="7" id="KW-1185">Reference proteome</keyword>
<evidence type="ECO:0000256" key="1">
    <source>
        <dbReference type="ARBA" id="ARBA00004123"/>
    </source>
</evidence>
<protein>
    <submittedName>
        <fullName evidence="6">ABSCISIC ACID-INSENSITIVE 5-like protein 6-like isoform 3</fullName>
    </submittedName>
</protein>
<dbReference type="InterPro" id="IPR046347">
    <property type="entry name" value="bZIP_sf"/>
</dbReference>
<gene>
    <name evidence="6" type="ORF">F3Y22_tig00110597pilonHSYRG00512</name>
</gene>
<feature type="compositionally biased region" description="Low complexity" evidence="4">
    <location>
        <begin position="196"/>
        <end position="205"/>
    </location>
</feature>
<evidence type="ECO:0000256" key="3">
    <source>
        <dbReference type="ARBA" id="ARBA00023242"/>
    </source>
</evidence>
<organism evidence="6 7">
    <name type="scientific">Hibiscus syriacus</name>
    <name type="common">Rose of Sharon</name>
    <dbReference type="NCBI Taxonomy" id="106335"/>
    <lineage>
        <taxon>Eukaryota</taxon>
        <taxon>Viridiplantae</taxon>
        <taxon>Streptophyta</taxon>
        <taxon>Embryophyta</taxon>
        <taxon>Tracheophyta</taxon>
        <taxon>Spermatophyta</taxon>
        <taxon>Magnoliopsida</taxon>
        <taxon>eudicotyledons</taxon>
        <taxon>Gunneridae</taxon>
        <taxon>Pentapetalae</taxon>
        <taxon>rosids</taxon>
        <taxon>malvids</taxon>
        <taxon>Malvales</taxon>
        <taxon>Malvaceae</taxon>
        <taxon>Malvoideae</taxon>
        <taxon>Hibiscus</taxon>
    </lineage>
</organism>
<feature type="domain" description="BZIP" evidence="5">
    <location>
        <begin position="329"/>
        <end position="374"/>
    </location>
</feature>
<sequence>MGSNLNFKNFGEASSMEGNGSKAMDSFPLARQSSIYSLTFDELQNTFGGLGKDFGSMNMDELLRNISTAGETQAVMTASVTGGEDGVSGGNLQRQGSLTLPRTLSQKTVEEVWKDLFKENDGAKNVSNVGGPVVGGANLPQRQPTLGEITLEEFLARAGVVREDIQQIGMPNNTGFFDNNSGLVLGFQQTNGNNGFLSNNNSVLNQPPRLPLDISGAKSSQPQQQQQPKQQQPIFPKQQTVAFGPSMHMINNTQFASLGARGSVAMNTNLVQSTGLQSGGMGIVGLASPANHISSDVISNNSIDTSSLSPVPYVFGRGRKRSAALEKVVERRQRRMIKNRESAARSRARKQAYTLELEAEVANLKEMNQELRRKQVCIRTNFLLYFIRLGELPSLTELWLVQEEAMKMQKNQMLEKLNQSWGGKRQFLRRTLTGPW</sequence>
<accession>A0A6A3A352</accession>
<keyword evidence="2" id="KW-0238">DNA-binding</keyword>
<dbReference type="SUPFAM" id="SSF57959">
    <property type="entry name" value="Leucine zipper domain"/>
    <property type="match status" value="1"/>
</dbReference>
<dbReference type="Pfam" id="PF00170">
    <property type="entry name" value="bZIP_1"/>
    <property type="match status" value="1"/>
</dbReference>
<name>A0A6A3A352_HIBSY</name>
<dbReference type="GO" id="GO:0003700">
    <property type="term" value="F:DNA-binding transcription factor activity"/>
    <property type="evidence" value="ECO:0007669"/>
    <property type="project" value="InterPro"/>
</dbReference>
<dbReference type="PROSITE" id="PS00036">
    <property type="entry name" value="BZIP_BASIC"/>
    <property type="match status" value="1"/>
</dbReference>
<feature type="region of interest" description="Disordered" evidence="4">
    <location>
        <begin position="196"/>
        <end position="235"/>
    </location>
</feature>
<comment type="subcellular location">
    <subcellularLocation>
        <location evidence="1">Nucleus</location>
    </subcellularLocation>
</comment>
<evidence type="ECO:0000313" key="6">
    <source>
        <dbReference type="EMBL" id="KAE8698618.1"/>
    </source>
</evidence>
<proteinExistence type="predicted"/>